<evidence type="ECO:0000313" key="2">
    <source>
        <dbReference type="Proteomes" id="UP000694382"/>
    </source>
</evidence>
<reference evidence="1" key="2">
    <citation type="submission" date="2025-08" db="UniProtKB">
        <authorList>
            <consortium name="Ensembl"/>
        </authorList>
    </citation>
    <scope>IDENTIFICATION</scope>
</reference>
<protein>
    <submittedName>
        <fullName evidence="1">Uncharacterized protein</fullName>
    </submittedName>
</protein>
<dbReference type="AlphaFoldDB" id="A0A8C3MB36"/>
<dbReference type="PANTHER" id="PTHR31508">
    <property type="entry name" value="PROTEIN PITCHFORK"/>
    <property type="match status" value="1"/>
</dbReference>
<dbReference type="InterPro" id="IPR033602">
    <property type="entry name" value="CIMAP3"/>
</dbReference>
<reference evidence="1" key="3">
    <citation type="submission" date="2025-09" db="UniProtKB">
        <authorList>
            <consortium name="Ensembl"/>
        </authorList>
    </citation>
    <scope>IDENTIFICATION</scope>
</reference>
<evidence type="ECO:0000313" key="1">
    <source>
        <dbReference type="Ensembl" id="ENSCPVP00000003347.1"/>
    </source>
</evidence>
<dbReference type="Proteomes" id="UP000694382">
    <property type="component" value="Chromosome 26"/>
</dbReference>
<reference evidence="1" key="1">
    <citation type="submission" date="2020-02" db="EMBL/GenBank/DDBJ databases">
        <authorList>
            <person name="Enbody D E."/>
            <person name="Pettersson E M."/>
        </authorList>
    </citation>
    <scope>NUCLEOTIDE SEQUENCE [LARGE SCALE GENOMIC DNA]</scope>
</reference>
<accession>A0A8C3MB36</accession>
<dbReference type="Ensembl" id="ENSCPVT00000003475.2">
    <property type="protein sequence ID" value="ENSCPVP00000003347.1"/>
    <property type="gene ID" value="ENSCPVG00000002420.2"/>
</dbReference>
<sequence>MGKICPVRKINPQTSEVCVQKRDRLISFGTTQERKTFPYSYAPDRLGIEVLGVRGNPSLGPGSYLGPESSLSTRPMSTLGYVMGARTAPRFQQKAQQKTGGKQEKAAKKRGESRKKTGEKQQNKTMGKATKILPSPKVSWPSRFGAPDWAALPQLAPRMVKMQVQKVRKAPRLRDREFPFLLHIFNGLFSYPAPGTGNFLFTSHFHRFIVRSSF</sequence>
<dbReference type="GO" id="GO:0031344">
    <property type="term" value="P:regulation of cell projection organization"/>
    <property type="evidence" value="ECO:0007669"/>
    <property type="project" value="TreeGrafter"/>
</dbReference>
<dbReference type="PANTHER" id="PTHR31508:SF2">
    <property type="entry name" value="PROTEIN PITCHFORK"/>
    <property type="match status" value="1"/>
</dbReference>
<name>A0A8C3MB36_GEOPR</name>
<dbReference type="GO" id="GO:0008092">
    <property type="term" value="F:cytoskeletal protein binding"/>
    <property type="evidence" value="ECO:0007669"/>
    <property type="project" value="TreeGrafter"/>
</dbReference>
<keyword evidence="2" id="KW-1185">Reference proteome</keyword>
<proteinExistence type="predicted"/>
<organism evidence="1 2">
    <name type="scientific">Geospiza parvula</name>
    <name type="common">Small tree-finch</name>
    <name type="synonym">Camarhynchus parvulus</name>
    <dbReference type="NCBI Taxonomy" id="87175"/>
    <lineage>
        <taxon>Eukaryota</taxon>
        <taxon>Metazoa</taxon>
        <taxon>Chordata</taxon>
        <taxon>Craniata</taxon>
        <taxon>Vertebrata</taxon>
        <taxon>Euteleostomi</taxon>
        <taxon>Archelosauria</taxon>
        <taxon>Archosauria</taxon>
        <taxon>Dinosauria</taxon>
        <taxon>Saurischia</taxon>
        <taxon>Theropoda</taxon>
        <taxon>Coelurosauria</taxon>
        <taxon>Aves</taxon>
        <taxon>Neognathae</taxon>
        <taxon>Neoaves</taxon>
        <taxon>Telluraves</taxon>
        <taxon>Australaves</taxon>
        <taxon>Passeriformes</taxon>
        <taxon>Thraupidae</taxon>
        <taxon>Camarhynchus</taxon>
    </lineage>
</organism>